<comment type="caution">
    <text evidence="1">The sequence shown here is derived from an EMBL/GenBank/DDBJ whole genome shotgun (WGS) entry which is preliminary data.</text>
</comment>
<evidence type="ECO:0000313" key="1">
    <source>
        <dbReference type="EMBL" id="CAF4261388.1"/>
    </source>
</evidence>
<dbReference type="EMBL" id="CAJOBH010027992">
    <property type="protein sequence ID" value="CAF4261388.1"/>
    <property type="molecule type" value="Genomic_DNA"/>
</dbReference>
<evidence type="ECO:0000313" key="2">
    <source>
        <dbReference type="Proteomes" id="UP000681967"/>
    </source>
</evidence>
<feature type="non-terminal residue" evidence="1">
    <location>
        <position position="1"/>
    </location>
</feature>
<protein>
    <submittedName>
        <fullName evidence="1">Uncharacterized protein</fullName>
    </submittedName>
</protein>
<organism evidence="1 2">
    <name type="scientific">Rotaria magnacalcarata</name>
    <dbReference type="NCBI Taxonomy" id="392030"/>
    <lineage>
        <taxon>Eukaryota</taxon>
        <taxon>Metazoa</taxon>
        <taxon>Spiralia</taxon>
        <taxon>Gnathifera</taxon>
        <taxon>Rotifera</taxon>
        <taxon>Eurotatoria</taxon>
        <taxon>Bdelloidea</taxon>
        <taxon>Philodinida</taxon>
        <taxon>Philodinidae</taxon>
        <taxon>Rotaria</taxon>
    </lineage>
</organism>
<dbReference type="Proteomes" id="UP000681967">
    <property type="component" value="Unassembled WGS sequence"/>
</dbReference>
<name>A0A8S2SZV1_9BILA</name>
<proteinExistence type="predicted"/>
<dbReference type="AlphaFoldDB" id="A0A8S2SZV1"/>
<gene>
    <name evidence="1" type="ORF">BYL167_LOCUS25947</name>
</gene>
<sequence length="67" mass="8126">MMTTSEQYQHYVMREMRLYEHSAHCPVALQLFLDRNPNYWCFIPMLEDETHKEDDLYARIIGATRSE</sequence>
<accession>A0A8S2SZV1</accession>
<reference evidence="1" key="1">
    <citation type="submission" date="2021-02" db="EMBL/GenBank/DDBJ databases">
        <authorList>
            <person name="Nowell W R."/>
        </authorList>
    </citation>
    <scope>NUCLEOTIDE SEQUENCE</scope>
</reference>